<evidence type="ECO:0000256" key="3">
    <source>
        <dbReference type="ARBA" id="ARBA00023125"/>
    </source>
</evidence>
<feature type="region of interest" description="Disordered" evidence="5">
    <location>
        <begin position="286"/>
        <end position="309"/>
    </location>
</feature>
<dbReference type="PANTHER" id="PTHR30579">
    <property type="entry name" value="TRANSCRIPTIONAL REGULATOR"/>
    <property type="match status" value="1"/>
</dbReference>
<dbReference type="STRING" id="485915.Dret_1273"/>
<comment type="similarity">
    <text evidence="1">Belongs to the LysR transcriptional regulatory family.</text>
</comment>
<accession>C8X2B4</accession>
<dbReference type="GO" id="GO:0003677">
    <property type="term" value="F:DNA binding"/>
    <property type="evidence" value="ECO:0007669"/>
    <property type="project" value="UniProtKB-KW"/>
</dbReference>
<keyword evidence="4" id="KW-0804">Transcription</keyword>
<name>C8X2B4_DESRD</name>
<proteinExistence type="inferred from homology"/>
<dbReference type="eggNOG" id="COG0583">
    <property type="taxonomic scope" value="Bacteria"/>
</dbReference>
<evidence type="ECO:0000313" key="8">
    <source>
        <dbReference type="Proteomes" id="UP000001052"/>
    </source>
</evidence>
<dbReference type="HOGENOM" id="CLU_039613_1_4_7"/>
<evidence type="ECO:0000256" key="1">
    <source>
        <dbReference type="ARBA" id="ARBA00009437"/>
    </source>
</evidence>
<dbReference type="InterPro" id="IPR005119">
    <property type="entry name" value="LysR_subst-bd"/>
</dbReference>
<organism evidence="7 8">
    <name type="scientific">Desulfohalobium retbaense (strain ATCC 49708 / DSM 5692 / JCM 16813 / HR100)</name>
    <dbReference type="NCBI Taxonomy" id="485915"/>
    <lineage>
        <taxon>Bacteria</taxon>
        <taxon>Pseudomonadati</taxon>
        <taxon>Thermodesulfobacteriota</taxon>
        <taxon>Desulfovibrionia</taxon>
        <taxon>Desulfovibrionales</taxon>
        <taxon>Desulfohalobiaceae</taxon>
        <taxon>Desulfohalobium</taxon>
    </lineage>
</organism>
<dbReference type="PANTHER" id="PTHR30579:SF7">
    <property type="entry name" value="HTH-TYPE TRANSCRIPTIONAL REGULATOR LRHA-RELATED"/>
    <property type="match status" value="1"/>
</dbReference>
<dbReference type="AlphaFoldDB" id="C8X2B4"/>
<dbReference type="Pfam" id="PF00126">
    <property type="entry name" value="HTH_1"/>
    <property type="match status" value="1"/>
</dbReference>
<gene>
    <name evidence="7" type="ordered locus">Dret_1273</name>
</gene>
<evidence type="ECO:0000256" key="2">
    <source>
        <dbReference type="ARBA" id="ARBA00023015"/>
    </source>
</evidence>
<dbReference type="Gene3D" id="1.10.10.10">
    <property type="entry name" value="Winged helix-like DNA-binding domain superfamily/Winged helix DNA-binding domain"/>
    <property type="match status" value="1"/>
</dbReference>
<keyword evidence="8" id="KW-1185">Reference proteome</keyword>
<dbReference type="PRINTS" id="PR00039">
    <property type="entry name" value="HTHLYSR"/>
</dbReference>
<reference evidence="7 8" key="2">
    <citation type="journal article" date="2010" name="Stand. Genomic Sci.">
        <title>Complete genome sequence of Desulfohalobium retbaense type strain (HR(100)).</title>
        <authorList>
            <person name="Spring S."/>
            <person name="Nolan M."/>
            <person name="Lapidus A."/>
            <person name="Glavina Del Rio T."/>
            <person name="Copeland A."/>
            <person name="Tice H."/>
            <person name="Cheng J.F."/>
            <person name="Lucas S."/>
            <person name="Land M."/>
            <person name="Chen F."/>
            <person name="Bruce D."/>
            <person name="Goodwin L."/>
            <person name="Pitluck S."/>
            <person name="Ivanova N."/>
            <person name="Mavromatis K."/>
            <person name="Mikhailova N."/>
            <person name="Pati A."/>
            <person name="Chen A."/>
            <person name="Palaniappan K."/>
            <person name="Hauser L."/>
            <person name="Chang Y.J."/>
            <person name="Jeffries C.D."/>
            <person name="Munk C."/>
            <person name="Kiss H."/>
            <person name="Chain P."/>
            <person name="Han C."/>
            <person name="Brettin T."/>
            <person name="Detter J.C."/>
            <person name="Schuler E."/>
            <person name="Goker M."/>
            <person name="Rohde M."/>
            <person name="Bristow J."/>
            <person name="Eisen J.A."/>
            <person name="Markowitz V."/>
            <person name="Hugenholtz P."/>
            <person name="Kyrpides N.C."/>
            <person name="Klenk H.P."/>
        </authorList>
    </citation>
    <scope>NUCLEOTIDE SEQUENCE [LARGE SCALE GENOMIC DNA]</scope>
    <source>
        <strain evidence="7 8">DSM 5692</strain>
    </source>
</reference>
<dbReference type="Gene3D" id="3.40.190.10">
    <property type="entry name" value="Periplasmic binding protein-like II"/>
    <property type="match status" value="2"/>
</dbReference>
<reference evidence="8" key="1">
    <citation type="submission" date="2009-09" db="EMBL/GenBank/DDBJ databases">
        <title>The complete chromosome of Desulfohalobium retbaense DSM 5692.</title>
        <authorList>
            <consortium name="US DOE Joint Genome Institute (JGI-PGF)"/>
            <person name="Lucas S."/>
            <person name="Copeland A."/>
            <person name="Lapidus A."/>
            <person name="Glavina del Rio T."/>
            <person name="Dalin E."/>
            <person name="Tice H."/>
            <person name="Bruce D."/>
            <person name="Goodwin L."/>
            <person name="Pitluck S."/>
            <person name="Kyrpides N."/>
            <person name="Mavromatis K."/>
            <person name="Ivanova N."/>
            <person name="Mikhailova N."/>
            <person name="Munk A.C."/>
            <person name="Brettin T."/>
            <person name="Detter J.C."/>
            <person name="Han C."/>
            <person name="Tapia R."/>
            <person name="Larimer F."/>
            <person name="Land M."/>
            <person name="Hauser L."/>
            <person name="Markowitz V."/>
            <person name="Cheng J.-F."/>
            <person name="Hugenholtz P."/>
            <person name="Woyke T."/>
            <person name="Wu D."/>
            <person name="Spring S."/>
            <person name="Klenk H.-P."/>
            <person name="Eisen J.A."/>
        </authorList>
    </citation>
    <scope>NUCLEOTIDE SEQUENCE [LARGE SCALE GENOMIC DNA]</scope>
    <source>
        <strain evidence="8">DSM 5692</strain>
    </source>
</reference>
<feature type="domain" description="HTH lysR-type" evidence="6">
    <location>
        <begin position="6"/>
        <end position="63"/>
    </location>
</feature>
<dbReference type="OrthoDB" id="464481at2"/>
<dbReference type="GO" id="GO:0003700">
    <property type="term" value="F:DNA-binding transcription factor activity"/>
    <property type="evidence" value="ECO:0007669"/>
    <property type="project" value="InterPro"/>
</dbReference>
<dbReference type="InterPro" id="IPR036388">
    <property type="entry name" value="WH-like_DNA-bd_sf"/>
</dbReference>
<dbReference type="InterPro" id="IPR000847">
    <property type="entry name" value="LysR_HTH_N"/>
</dbReference>
<dbReference type="PROSITE" id="PS50931">
    <property type="entry name" value="HTH_LYSR"/>
    <property type="match status" value="1"/>
</dbReference>
<keyword evidence="3" id="KW-0238">DNA-binding</keyword>
<dbReference type="FunFam" id="1.10.10.10:FF:000001">
    <property type="entry name" value="LysR family transcriptional regulator"/>
    <property type="match status" value="1"/>
</dbReference>
<dbReference type="KEGG" id="drt:Dret_1273"/>
<dbReference type="EMBL" id="CP001734">
    <property type="protein sequence ID" value="ACV68561.1"/>
    <property type="molecule type" value="Genomic_DNA"/>
</dbReference>
<dbReference type="SUPFAM" id="SSF46785">
    <property type="entry name" value="Winged helix' DNA-binding domain"/>
    <property type="match status" value="1"/>
</dbReference>
<sequence length="309" mass="34208">MLDKDIDSQLLRAFVTVAELGSFTRAATKLYRTQSAVSMQVRRLEQQLGKKLLARSSRQVTLTSLGEMVLPYARRILRIQEAMLNEVGQEQISGKVRLGMPDDYAAYFLPQVLSHFGLLYPNIQMEIFCELSRNLEPMVHSGEIDLAVVTRHPENASGRFVRREQLVWVEDAQAFAHEQQPLPLALFPEGYCAFRLQALKALENAGTPWRIICESRGLAGIRATVSAGLAVTVVTRNTLSPTMRIIGPEQGLPDLPEIEIGLLTPGWGEDEATDVLASHILESLRHEGNGTATPEVEPLSNEPSAPRGM</sequence>
<dbReference type="InterPro" id="IPR036390">
    <property type="entry name" value="WH_DNA-bd_sf"/>
</dbReference>
<evidence type="ECO:0000256" key="5">
    <source>
        <dbReference type="SAM" id="MobiDB-lite"/>
    </source>
</evidence>
<evidence type="ECO:0000313" key="7">
    <source>
        <dbReference type="EMBL" id="ACV68561.1"/>
    </source>
</evidence>
<keyword evidence="2" id="KW-0805">Transcription regulation</keyword>
<evidence type="ECO:0000259" key="6">
    <source>
        <dbReference type="PROSITE" id="PS50931"/>
    </source>
</evidence>
<evidence type="ECO:0000256" key="4">
    <source>
        <dbReference type="ARBA" id="ARBA00023163"/>
    </source>
</evidence>
<dbReference type="RefSeq" id="WP_015751708.1">
    <property type="nucleotide sequence ID" value="NC_013223.1"/>
</dbReference>
<dbReference type="Proteomes" id="UP000001052">
    <property type="component" value="Chromosome"/>
</dbReference>
<dbReference type="InterPro" id="IPR050176">
    <property type="entry name" value="LTTR"/>
</dbReference>
<protein>
    <submittedName>
        <fullName evidence="7">Transcriptional regulator, LysR family</fullName>
    </submittedName>
</protein>
<dbReference type="Pfam" id="PF03466">
    <property type="entry name" value="LysR_substrate"/>
    <property type="match status" value="1"/>
</dbReference>
<dbReference type="SUPFAM" id="SSF53850">
    <property type="entry name" value="Periplasmic binding protein-like II"/>
    <property type="match status" value="1"/>
</dbReference>